<keyword evidence="1" id="KW-0812">Transmembrane</keyword>
<evidence type="ECO:0000313" key="3">
    <source>
        <dbReference type="Proteomes" id="UP000230463"/>
    </source>
</evidence>
<accession>A0A855FKE5</accession>
<dbReference type="Proteomes" id="UP000230463">
    <property type="component" value="Unassembled WGS sequence"/>
</dbReference>
<reference evidence="2 3" key="1">
    <citation type="journal article" date="2017" name="MBio">
        <title>Type VI secretion-mediated competition in the bee gut microbiome.</title>
        <authorList>
            <person name="Steele M.I."/>
            <person name="Kwong W.K."/>
            <person name="Powell J.E."/>
            <person name="Whiteley M."/>
            <person name="Moran N.A."/>
        </authorList>
    </citation>
    <scope>NUCLEOTIDE SEQUENCE [LARGE SCALE GENOMIC DNA]</scope>
    <source>
        <strain evidence="2 3">HK3</strain>
    </source>
</reference>
<evidence type="ECO:0000313" key="2">
    <source>
        <dbReference type="EMBL" id="PIT58554.1"/>
    </source>
</evidence>
<sequence length="61" mass="7185">MVKVAFGLSFSRWLLLLYVNINIIHCLFYLPMLKVRADFAKKQRNRLNCVASWINWLVSGI</sequence>
<evidence type="ECO:0000256" key="1">
    <source>
        <dbReference type="SAM" id="Phobius"/>
    </source>
</evidence>
<protein>
    <submittedName>
        <fullName evidence="2">Uncharacterized protein</fullName>
    </submittedName>
</protein>
<feature type="transmembrane region" description="Helical" evidence="1">
    <location>
        <begin position="12"/>
        <end position="33"/>
    </location>
</feature>
<organism evidence="2 3">
    <name type="scientific">Snodgrassella alvi</name>
    <dbReference type="NCBI Taxonomy" id="1196083"/>
    <lineage>
        <taxon>Bacteria</taxon>
        <taxon>Pseudomonadati</taxon>
        <taxon>Pseudomonadota</taxon>
        <taxon>Betaproteobacteria</taxon>
        <taxon>Neisseriales</taxon>
        <taxon>Neisseriaceae</taxon>
        <taxon>Snodgrassella</taxon>
    </lineage>
</organism>
<keyword evidence="1" id="KW-1133">Transmembrane helix</keyword>
<proteinExistence type="predicted"/>
<gene>
    <name evidence="2" type="ORF">BHC57_11970</name>
</gene>
<dbReference type="EMBL" id="MEIU01000074">
    <property type="protein sequence ID" value="PIT58554.1"/>
    <property type="molecule type" value="Genomic_DNA"/>
</dbReference>
<name>A0A855FKE5_9NEIS</name>
<dbReference type="AlphaFoldDB" id="A0A855FKE5"/>
<keyword evidence="1" id="KW-0472">Membrane</keyword>
<comment type="caution">
    <text evidence="2">The sequence shown here is derived from an EMBL/GenBank/DDBJ whole genome shotgun (WGS) entry which is preliminary data.</text>
</comment>